<dbReference type="SMART" id="SM00822">
    <property type="entry name" value="PKS_KR"/>
    <property type="match status" value="1"/>
</dbReference>
<name>A0A829HBF2_9GAMM</name>
<comment type="caution">
    <text evidence="5">The sequence shown here is derived from an EMBL/GenBank/DDBJ whole genome shotgun (WGS) entry which is preliminary data.</text>
</comment>
<feature type="domain" description="Ketoreductase" evidence="4">
    <location>
        <begin position="10"/>
        <end position="190"/>
    </location>
</feature>
<dbReference type="GO" id="GO:0016020">
    <property type="term" value="C:membrane"/>
    <property type="evidence" value="ECO:0007669"/>
    <property type="project" value="TreeGrafter"/>
</dbReference>
<evidence type="ECO:0000256" key="1">
    <source>
        <dbReference type="ARBA" id="ARBA00006484"/>
    </source>
</evidence>
<dbReference type="InterPro" id="IPR057326">
    <property type="entry name" value="KR_dom"/>
</dbReference>
<dbReference type="InterPro" id="IPR002347">
    <property type="entry name" value="SDR_fam"/>
</dbReference>
<dbReference type="SUPFAM" id="SSF51735">
    <property type="entry name" value="NAD(P)-binding Rossmann-fold domains"/>
    <property type="match status" value="1"/>
</dbReference>
<reference evidence="5 6" key="1">
    <citation type="submission" date="2013-06" db="EMBL/GenBank/DDBJ databases">
        <title>The Genome Sequence of Acinetobacter gyllenbergii CIP 110306.</title>
        <authorList>
            <consortium name="The Broad Institute Genome Sequencing Platform"/>
            <consortium name="The Broad Institute Genome Sequencing Center for Infectious Disease"/>
            <person name="Cerqueira G."/>
            <person name="Feldgarden M."/>
            <person name="Courvalin P."/>
            <person name="Perichon B."/>
            <person name="Grillot-Courvalin C."/>
            <person name="Clermont D."/>
            <person name="Rocha E."/>
            <person name="Yoon E.-J."/>
            <person name="Nemec A."/>
            <person name="Young S.K."/>
            <person name="Zeng Q."/>
            <person name="Gargeya S."/>
            <person name="Fitzgerald M."/>
            <person name="Abouelleil A."/>
            <person name="Alvarado L."/>
            <person name="Berlin A.M."/>
            <person name="Chapman S.B."/>
            <person name="Dewar J."/>
            <person name="Goldberg J."/>
            <person name="Griggs A."/>
            <person name="Gujja S."/>
            <person name="Hansen M."/>
            <person name="Howarth C."/>
            <person name="Imamovic A."/>
            <person name="Larimer J."/>
            <person name="McCowan C."/>
            <person name="Murphy C."/>
            <person name="Pearson M."/>
            <person name="Priest M."/>
            <person name="Roberts A."/>
            <person name="Saif S."/>
            <person name="Shea T."/>
            <person name="Sykes S."/>
            <person name="Wortman J."/>
            <person name="Nusbaum C."/>
            <person name="Birren B."/>
        </authorList>
    </citation>
    <scope>NUCLEOTIDE SEQUENCE [LARGE SCALE GENOMIC DNA]</scope>
    <source>
        <strain evidence="5 6">CIP 110306</strain>
    </source>
</reference>
<dbReference type="Proteomes" id="UP000014523">
    <property type="component" value="Unassembled WGS sequence"/>
</dbReference>
<keyword evidence="6" id="KW-1185">Reference proteome</keyword>
<dbReference type="PANTHER" id="PTHR44196">
    <property type="entry name" value="DEHYDROGENASE/REDUCTASE SDR FAMILY MEMBER 7B"/>
    <property type="match status" value="1"/>
</dbReference>
<dbReference type="GO" id="GO:0016491">
    <property type="term" value="F:oxidoreductase activity"/>
    <property type="evidence" value="ECO:0007669"/>
    <property type="project" value="UniProtKB-KW"/>
</dbReference>
<gene>
    <name evidence="5" type="ORF">F957_04064</name>
</gene>
<sequence>MSLPLPIKDSPVVITGASSGIGEALAQQFAARGYSLILVARRVDKLEALASQLREKYQVEVTLRPCDLADRQDRTTFRKELEQINVAVLCNNAGFATFGRLHELDADREREQTEVNTVAVQDLTLAVLPNMMQRRTGAILIVGSTSGHQPTPANATYAASKAFANSFAESLHSELSGTGVSCTLLAPGPTKTGFNEVAGISKIDGIGGNLVWVSAERVAKEAIQGMACNRRIVIPGWLAQAQTLGGRYIPRIILLPILKQVFSRLKA</sequence>
<evidence type="ECO:0000256" key="2">
    <source>
        <dbReference type="ARBA" id="ARBA00023002"/>
    </source>
</evidence>
<protein>
    <recommendedName>
        <fullName evidence="4">Ketoreductase domain-containing protein</fullName>
    </recommendedName>
</protein>
<evidence type="ECO:0000313" key="6">
    <source>
        <dbReference type="Proteomes" id="UP000014523"/>
    </source>
</evidence>
<dbReference type="Gene3D" id="3.40.50.720">
    <property type="entry name" value="NAD(P)-binding Rossmann-like Domain"/>
    <property type="match status" value="1"/>
</dbReference>
<evidence type="ECO:0000256" key="3">
    <source>
        <dbReference type="RuleBase" id="RU000363"/>
    </source>
</evidence>
<organism evidence="5 6">
    <name type="scientific">Acinetobacter gyllenbergii CIP 110306 = MTCC 11365</name>
    <dbReference type="NCBI Taxonomy" id="1217657"/>
    <lineage>
        <taxon>Bacteria</taxon>
        <taxon>Pseudomonadati</taxon>
        <taxon>Pseudomonadota</taxon>
        <taxon>Gammaproteobacteria</taxon>
        <taxon>Moraxellales</taxon>
        <taxon>Moraxellaceae</taxon>
        <taxon>Acinetobacter</taxon>
    </lineage>
</organism>
<comment type="similarity">
    <text evidence="1 3">Belongs to the short-chain dehydrogenases/reductases (SDR) family.</text>
</comment>
<dbReference type="InterPro" id="IPR020904">
    <property type="entry name" value="Sc_DH/Rdtase_CS"/>
</dbReference>
<dbReference type="Pfam" id="PF00106">
    <property type="entry name" value="adh_short"/>
    <property type="match status" value="1"/>
</dbReference>
<dbReference type="AlphaFoldDB" id="A0A829HBF2"/>
<dbReference type="PROSITE" id="PS00061">
    <property type="entry name" value="ADH_SHORT"/>
    <property type="match status" value="1"/>
</dbReference>
<proteinExistence type="inferred from homology"/>
<dbReference type="PRINTS" id="PR00081">
    <property type="entry name" value="GDHRDH"/>
</dbReference>
<dbReference type="InterPro" id="IPR036291">
    <property type="entry name" value="NAD(P)-bd_dom_sf"/>
</dbReference>
<dbReference type="PIRSF" id="PIRSF000126">
    <property type="entry name" value="11-beta-HSD1"/>
    <property type="match status" value="1"/>
</dbReference>
<dbReference type="PRINTS" id="PR00080">
    <property type="entry name" value="SDRFAMILY"/>
</dbReference>
<dbReference type="PANTHER" id="PTHR44196:SF2">
    <property type="entry name" value="SHORT-CHAIN DEHYDROGENASE-RELATED"/>
    <property type="match status" value="1"/>
</dbReference>
<dbReference type="RefSeq" id="WP_016660703.1">
    <property type="nucleotide sequence ID" value="NZ_ASQH01000012.1"/>
</dbReference>
<dbReference type="EMBL" id="ATGG01000061">
    <property type="protein sequence ID" value="EPF69493.1"/>
    <property type="molecule type" value="Genomic_DNA"/>
</dbReference>
<evidence type="ECO:0000313" key="5">
    <source>
        <dbReference type="EMBL" id="EPF69493.1"/>
    </source>
</evidence>
<accession>A0A829HBF2</accession>
<evidence type="ECO:0000259" key="4">
    <source>
        <dbReference type="SMART" id="SM00822"/>
    </source>
</evidence>
<keyword evidence="2" id="KW-0560">Oxidoreductase</keyword>